<dbReference type="InterPro" id="IPR011835">
    <property type="entry name" value="GS/SS"/>
</dbReference>
<evidence type="ECO:0000256" key="7">
    <source>
        <dbReference type="HAMAP-Rule" id="MF_00484"/>
    </source>
</evidence>
<dbReference type="SUPFAM" id="SSF53756">
    <property type="entry name" value="UDP-Glycosyltransferase/glycogen phosphorylase"/>
    <property type="match status" value="1"/>
</dbReference>
<evidence type="ECO:0000259" key="8">
    <source>
        <dbReference type="Pfam" id="PF00534"/>
    </source>
</evidence>
<feature type="domain" description="Starch synthase catalytic" evidence="9">
    <location>
        <begin position="2"/>
        <end position="236"/>
    </location>
</feature>
<dbReference type="EMBL" id="QQAY01000003">
    <property type="protein sequence ID" value="RDI44381.1"/>
    <property type="molecule type" value="Genomic_DNA"/>
</dbReference>
<dbReference type="EC" id="2.4.1.21" evidence="7"/>
<keyword evidence="11" id="KW-1185">Reference proteome</keyword>
<name>A0A370GL27_9BACI</name>
<protein>
    <recommendedName>
        <fullName evidence="7">Glycogen synthase</fullName>
        <ecNumber evidence="7">2.4.1.21</ecNumber>
    </recommendedName>
    <alternativeName>
        <fullName evidence="7">Starch [bacterial glycogen] synthase</fullName>
    </alternativeName>
</protein>
<evidence type="ECO:0000256" key="2">
    <source>
        <dbReference type="ARBA" id="ARBA00002764"/>
    </source>
</evidence>
<gene>
    <name evidence="7" type="primary">glgA</name>
    <name evidence="10" type="ORF">DFR59_103455</name>
</gene>
<evidence type="ECO:0000256" key="4">
    <source>
        <dbReference type="ARBA" id="ARBA00022676"/>
    </source>
</evidence>
<keyword evidence="6 7" id="KW-0320">Glycogen biosynthesis</keyword>
<comment type="similarity">
    <text evidence="3 7">Belongs to the glycosyltransferase 1 family. Bacterial/plant glycogen synthase subfamily.</text>
</comment>
<dbReference type="InterPro" id="IPR001296">
    <property type="entry name" value="Glyco_trans_1"/>
</dbReference>
<evidence type="ECO:0000256" key="6">
    <source>
        <dbReference type="ARBA" id="ARBA00023056"/>
    </source>
</evidence>
<keyword evidence="4 7" id="KW-0328">Glycosyltransferase</keyword>
<evidence type="ECO:0000313" key="11">
    <source>
        <dbReference type="Proteomes" id="UP000255326"/>
    </source>
</evidence>
<reference evidence="10 11" key="1">
    <citation type="submission" date="2018-07" db="EMBL/GenBank/DDBJ databases">
        <title>Genomic Encyclopedia of Type Strains, Phase IV (KMG-IV): sequencing the most valuable type-strain genomes for metagenomic binning, comparative biology and taxonomic classification.</title>
        <authorList>
            <person name="Goeker M."/>
        </authorList>
    </citation>
    <scope>NUCLEOTIDE SEQUENCE [LARGE SCALE GENOMIC DNA]</scope>
    <source>
        <strain evidence="10 11">DSM 25281</strain>
    </source>
</reference>
<dbReference type="RefSeq" id="WP_114745244.1">
    <property type="nucleotide sequence ID" value="NZ_QQAY01000003.1"/>
</dbReference>
<comment type="function">
    <text evidence="2 7">Synthesizes alpha-1,4-glucan chains using ADP-glucose.</text>
</comment>
<dbReference type="Proteomes" id="UP000255326">
    <property type="component" value="Unassembled WGS sequence"/>
</dbReference>
<dbReference type="NCBIfam" id="TIGR02095">
    <property type="entry name" value="glgA"/>
    <property type="match status" value="1"/>
</dbReference>
<keyword evidence="5 7" id="KW-0808">Transferase</keyword>
<proteinExistence type="inferred from homology"/>
<dbReference type="NCBIfam" id="NF001898">
    <property type="entry name" value="PRK00654.1-1"/>
    <property type="match status" value="1"/>
</dbReference>
<dbReference type="NCBIfam" id="NF001899">
    <property type="entry name" value="PRK00654.1-2"/>
    <property type="match status" value="1"/>
</dbReference>
<comment type="caution">
    <text evidence="10">The sequence shown here is derived from an EMBL/GenBank/DDBJ whole genome shotgun (WGS) entry which is preliminary data.</text>
</comment>
<accession>A0A370GL27</accession>
<dbReference type="OrthoDB" id="9808590at2"/>
<dbReference type="GO" id="GO:0004373">
    <property type="term" value="F:alpha-1,4-glucan glucosyltransferase (UDP-glucose donor) activity"/>
    <property type="evidence" value="ECO:0007669"/>
    <property type="project" value="InterPro"/>
</dbReference>
<evidence type="ECO:0000256" key="3">
    <source>
        <dbReference type="ARBA" id="ARBA00010281"/>
    </source>
</evidence>
<dbReference type="HAMAP" id="MF_00484">
    <property type="entry name" value="Glycogen_synth"/>
    <property type="match status" value="1"/>
</dbReference>
<dbReference type="Gene3D" id="3.40.50.2000">
    <property type="entry name" value="Glycogen Phosphorylase B"/>
    <property type="match status" value="2"/>
</dbReference>
<evidence type="ECO:0000256" key="5">
    <source>
        <dbReference type="ARBA" id="ARBA00022679"/>
    </source>
</evidence>
<dbReference type="UniPathway" id="UPA00164"/>
<evidence type="ECO:0000259" key="9">
    <source>
        <dbReference type="Pfam" id="PF08323"/>
    </source>
</evidence>
<dbReference type="GO" id="GO:0005978">
    <property type="term" value="P:glycogen biosynthetic process"/>
    <property type="evidence" value="ECO:0007669"/>
    <property type="project" value="UniProtKB-UniRule"/>
</dbReference>
<evidence type="ECO:0000313" key="10">
    <source>
        <dbReference type="EMBL" id="RDI44381.1"/>
    </source>
</evidence>
<comment type="catalytic activity">
    <reaction evidence="1 7">
        <text>[(1-&gt;4)-alpha-D-glucosyl](n) + ADP-alpha-D-glucose = [(1-&gt;4)-alpha-D-glucosyl](n+1) + ADP + H(+)</text>
        <dbReference type="Rhea" id="RHEA:18189"/>
        <dbReference type="Rhea" id="RHEA-COMP:9584"/>
        <dbReference type="Rhea" id="RHEA-COMP:9587"/>
        <dbReference type="ChEBI" id="CHEBI:15378"/>
        <dbReference type="ChEBI" id="CHEBI:15444"/>
        <dbReference type="ChEBI" id="CHEBI:57498"/>
        <dbReference type="ChEBI" id="CHEBI:456216"/>
        <dbReference type="EC" id="2.4.1.21"/>
    </reaction>
</comment>
<dbReference type="PANTHER" id="PTHR45825">
    <property type="entry name" value="GRANULE-BOUND STARCH SYNTHASE 1, CHLOROPLASTIC/AMYLOPLASTIC"/>
    <property type="match status" value="1"/>
</dbReference>
<comment type="pathway">
    <text evidence="7">Glycan biosynthesis; glycogen biosynthesis.</text>
</comment>
<dbReference type="PANTHER" id="PTHR45825:SF11">
    <property type="entry name" value="ALPHA AMYLASE DOMAIN-CONTAINING PROTEIN"/>
    <property type="match status" value="1"/>
</dbReference>
<dbReference type="GO" id="GO:0009011">
    <property type="term" value="F:alpha-1,4-glucan glucosyltransferase (ADP-glucose donor) activity"/>
    <property type="evidence" value="ECO:0007669"/>
    <property type="project" value="UniProtKB-UniRule"/>
</dbReference>
<dbReference type="Pfam" id="PF08323">
    <property type="entry name" value="Glyco_transf_5"/>
    <property type="match status" value="1"/>
</dbReference>
<dbReference type="Pfam" id="PF00534">
    <property type="entry name" value="Glycos_transf_1"/>
    <property type="match status" value="1"/>
</dbReference>
<dbReference type="AlphaFoldDB" id="A0A370GL27"/>
<feature type="domain" description="Glycosyl transferase family 1" evidence="8">
    <location>
        <begin position="284"/>
        <end position="452"/>
    </location>
</feature>
<evidence type="ECO:0000256" key="1">
    <source>
        <dbReference type="ARBA" id="ARBA00001478"/>
    </source>
</evidence>
<organism evidence="10 11">
    <name type="scientific">Falsibacillus pallidus</name>
    <dbReference type="NCBI Taxonomy" id="493781"/>
    <lineage>
        <taxon>Bacteria</taxon>
        <taxon>Bacillati</taxon>
        <taxon>Bacillota</taxon>
        <taxon>Bacilli</taxon>
        <taxon>Bacillales</taxon>
        <taxon>Bacillaceae</taxon>
        <taxon>Falsibacillus</taxon>
    </lineage>
</organism>
<feature type="binding site" evidence="7">
    <location>
        <position position="15"/>
    </location>
    <ligand>
        <name>ADP-alpha-D-glucose</name>
        <dbReference type="ChEBI" id="CHEBI:57498"/>
    </ligand>
</feature>
<dbReference type="InterPro" id="IPR013534">
    <property type="entry name" value="Starch_synth_cat_dom"/>
</dbReference>
<sequence length="483" mass="55750">MKLLFVVSECVPFAKSGGLADVAGALPKKLKERGHDIRVMMPKYGQIPLEFKEKMQHACDFRVQMGWRNQYCGIEKLEWEGIVYYFVDHEYYFNRSEMYGHFDDGERFSFFCRAVLESFEHLSFFPEIIHCHDWHTGMVPLCLRADYQRKSGYEFIKTVYTIHNLQFQGIFPKSVFTDLLNIDESYYNSRLAEFYGNVNFMKAAIATADQITTVSRTYSKEILTEYYGEKLDGILSKRSASLKGILNGIDYDLYDPVNDPWLIKNYDADSLDGKEANKLNLQESFQLPVSTDIPVAAMISRLTEQKGIDLIRGVFHEILAHDVQLIILGTGDAEYENFVREMADHYPQKVRVVIGFDEQLAHKIYAGADLFLMPSKFEPCGLGQLIAMRYGSVPVVRETGGLKDTVLPFNEFTNEGNGFSFSNYNAHDMLFTIERALKFYHDQSKWKHIVQNAMKQNHSWEASASHYEELYSSLLARRESHVF</sequence>
<dbReference type="CDD" id="cd03791">
    <property type="entry name" value="GT5_Glycogen_synthase_DULL1-like"/>
    <property type="match status" value="1"/>
</dbReference>